<evidence type="ECO:0000313" key="4">
    <source>
        <dbReference type="Proteomes" id="UP000231279"/>
    </source>
</evidence>
<dbReference type="PANTHER" id="PTHR47262">
    <property type="entry name" value="OS02G0132600 PROTEIN"/>
    <property type="match status" value="1"/>
</dbReference>
<protein>
    <recommendedName>
        <fullName evidence="5">Pentacotripeptide-repeat region of PRORP domain-containing protein</fullName>
    </recommendedName>
</protein>
<keyword evidence="4" id="KW-1185">Reference proteome</keyword>
<dbReference type="Proteomes" id="UP000231279">
    <property type="component" value="Unassembled WGS sequence"/>
</dbReference>
<dbReference type="NCBIfam" id="TIGR00756">
    <property type="entry name" value="PPR"/>
    <property type="match status" value="1"/>
</dbReference>
<feature type="repeat" description="PPR" evidence="2">
    <location>
        <begin position="29"/>
        <end position="63"/>
    </location>
</feature>
<sequence length="382" mass="43035">MILLCAKMKDFEGAYRLIDDLENFNLKPTAGMFNILLASYFREKDVQSAMKVLKQMEAADVKPDALTYSHLISNSHCEKDIIKVYDDMRNARVEPTKQVFMALVNAYASCGLFEHAKQVILDEKIPVKNLNEIKSVLVGALASNGQLSSAVNLYEEVKNAGCNLDPKAIRCLIELFHSEGELNKALQLLEELNDTPCWIDACFRVISHCVRHENLRLTIDLLKQLMDKFINAEVVLEVLFDEVFCLFAEKESTDMKFGLDLLQAIKEELGLRPSRKSLDFLLTACVTAQDSKACFAIWKEYETAGLPYNVLSFVRMYQALLASGDKKSAAKIREQIVKDDPHVCDVIRACEKRFLNPAPVGMKQKKKKKSLVATLGVLNALD</sequence>
<dbReference type="Pfam" id="PF13041">
    <property type="entry name" value="PPR_2"/>
    <property type="match status" value="1"/>
</dbReference>
<evidence type="ECO:0000256" key="1">
    <source>
        <dbReference type="ARBA" id="ARBA00022737"/>
    </source>
</evidence>
<dbReference type="Gene3D" id="1.25.40.10">
    <property type="entry name" value="Tetratricopeptide repeat domain"/>
    <property type="match status" value="3"/>
</dbReference>
<comment type="caution">
    <text evidence="3">The sequence shown here is derived from an EMBL/GenBank/DDBJ whole genome shotgun (WGS) entry which is preliminary data.</text>
</comment>
<evidence type="ECO:0008006" key="5">
    <source>
        <dbReference type="Google" id="ProtNLM"/>
    </source>
</evidence>
<dbReference type="STRING" id="429701.A0A2G9HP31"/>
<dbReference type="InterPro" id="IPR002885">
    <property type="entry name" value="PPR_rpt"/>
</dbReference>
<evidence type="ECO:0000256" key="2">
    <source>
        <dbReference type="PROSITE-ProRule" id="PRU00708"/>
    </source>
</evidence>
<keyword evidence="1" id="KW-0677">Repeat</keyword>
<name>A0A2G9HP31_9LAMI</name>
<dbReference type="AlphaFoldDB" id="A0A2G9HP31"/>
<evidence type="ECO:0000313" key="3">
    <source>
        <dbReference type="EMBL" id="PIN19274.1"/>
    </source>
</evidence>
<reference evidence="4" key="1">
    <citation type="journal article" date="2018" name="Gigascience">
        <title>Genome assembly of the Pink Ipe (Handroanthus impetiginosus, Bignoniaceae), a highly valued, ecologically keystone Neotropical timber forest tree.</title>
        <authorList>
            <person name="Silva-Junior O.B."/>
            <person name="Grattapaglia D."/>
            <person name="Novaes E."/>
            <person name="Collevatti R.G."/>
        </authorList>
    </citation>
    <scope>NUCLEOTIDE SEQUENCE [LARGE SCALE GENOMIC DNA]</scope>
    <source>
        <strain evidence="4">cv. UFG-1</strain>
    </source>
</reference>
<proteinExistence type="predicted"/>
<organism evidence="3 4">
    <name type="scientific">Handroanthus impetiginosus</name>
    <dbReference type="NCBI Taxonomy" id="429701"/>
    <lineage>
        <taxon>Eukaryota</taxon>
        <taxon>Viridiplantae</taxon>
        <taxon>Streptophyta</taxon>
        <taxon>Embryophyta</taxon>
        <taxon>Tracheophyta</taxon>
        <taxon>Spermatophyta</taxon>
        <taxon>Magnoliopsida</taxon>
        <taxon>eudicotyledons</taxon>
        <taxon>Gunneridae</taxon>
        <taxon>Pentapetalae</taxon>
        <taxon>asterids</taxon>
        <taxon>lamiids</taxon>
        <taxon>Lamiales</taxon>
        <taxon>Bignoniaceae</taxon>
        <taxon>Crescentiina</taxon>
        <taxon>Tabebuia alliance</taxon>
        <taxon>Handroanthus</taxon>
    </lineage>
</organism>
<dbReference type="OrthoDB" id="767661at2759"/>
<dbReference type="EMBL" id="NKXS01001307">
    <property type="protein sequence ID" value="PIN19274.1"/>
    <property type="molecule type" value="Genomic_DNA"/>
</dbReference>
<dbReference type="PROSITE" id="PS51375">
    <property type="entry name" value="PPR"/>
    <property type="match status" value="1"/>
</dbReference>
<dbReference type="PANTHER" id="PTHR47262:SF1">
    <property type="entry name" value="OS02G0132600 PROTEIN"/>
    <property type="match status" value="1"/>
</dbReference>
<accession>A0A2G9HP31</accession>
<dbReference type="InterPro" id="IPR011990">
    <property type="entry name" value="TPR-like_helical_dom_sf"/>
</dbReference>
<dbReference type="Pfam" id="PF01535">
    <property type="entry name" value="PPR"/>
    <property type="match status" value="2"/>
</dbReference>
<gene>
    <name evidence="3" type="ORF">CDL12_08048</name>
</gene>